<proteinExistence type="predicted"/>
<dbReference type="RefSeq" id="WP_154942602.1">
    <property type="nucleotide sequence ID" value="NZ_VIXA01000003.1"/>
</dbReference>
<dbReference type="Proteomes" id="UP000319927">
    <property type="component" value="Unassembled WGS sequence"/>
</dbReference>
<gene>
    <name evidence="1" type="ORF">FHX75_13660</name>
</gene>
<name>A0A561VPR0_9ACTN</name>
<dbReference type="AlphaFoldDB" id="A0A561VPR0"/>
<keyword evidence="2" id="KW-1185">Reference proteome</keyword>
<organism evidence="1 2">
    <name type="scientific">Micromonospora palomenae</name>
    <dbReference type="NCBI Taxonomy" id="1461247"/>
    <lineage>
        <taxon>Bacteria</taxon>
        <taxon>Bacillati</taxon>
        <taxon>Actinomycetota</taxon>
        <taxon>Actinomycetes</taxon>
        <taxon>Micromonosporales</taxon>
        <taxon>Micromonosporaceae</taxon>
        <taxon>Micromonospora</taxon>
    </lineage>
</organism>
<reference evidence="1 2" key="1">
    <citation type="submission" date="2019-06" db="EMBL/GenBank/DDBJ databases">
        <title>Sequencing the genomes of 1000 actinobacteria strains.</title>
        <authorList>
            <person name="Klenk H.-P."/>
        </authorList>
    </citation>
    <scope>NUCLEOTIDE SEQUENCE [LARGE SCALE GENOMIC DNA]</scope>
    <source>
        <strain evidence="1 2">DSM 102131</strain>
    </source>
</reference>
<evidence type="ECO:0000313" key="1">
    <source>
        <dbReference type="EMBL" id="TWG13613.1"/>
    </source>
</evidence>
<comment type="caution">
    <text evidence="1">The sequence shown here is derived from an EMBL/GenBank/DDBJ whole genome shotgun (WGS) entry which is preliminary data.</text>
</comment>
<evidence type="ECO:0000313" key="2">
    <source>
        <dbReference type="Proteomes" id="UP000319927"/>
    </source>
</evidence>
<protein>
    <submittedName>
        <fullName evidence="1">Uncharacterized protein</fullName>
    </submittedName>
</protein>
<accession>A0A561VPR0</accession>
<sequence>MAFSPLQGGQPPALSTPGTYEVESTWKLADSVSNAVLQKTGRRVDIRPLPELESQVAIRSVRPLDLLLGLGKTTSALPGLHQAGAAGLPGLTALRTASRWAIIRYLWAFAEARPDLRLSALTNQVRNHQRSLFSEHFGIAVATDLVEQLILTEPAQVVDADAVSYDAVLGPAVGGLGSHKPDYFWYNMRRGNLTDVVVLEAKGNSSGRRTTILQLARGVQQVLVPKPVTGANMRRIVIGACVAGRRIKGFALEVGEPDEETRGDIATAFAMEEAGERPRFGDHEGSGWISAEALATPVNRDEVVREVTDLDRARLFTFAGLAPEPSGPLLQADRQAANSQDAVESDVVDVIDVDGISFRCENSLINLGGRYLSVRTGVAEDFLSVAGDTQGDFEQRRALYLEGRPGRTSYALRPGRSRTRPQEALTVVTSADGCMLSVSMLN</sequence>
<dbReference type="EMBL" id="VIXA01000003">
    <property type="protein sequence ID" value="TWG13613.1"/>
    <property type="molecule type" value="Genomic_DNA"/>
</dbReference>
<dbReference type="OrthoDB" id="3335096at2"/>